<feature type="domain" description="NB-ARC" evidence="2">
    <location>
        <begin position="215"/>
        <end position="413"/>
    </location>
</feature>
<dbReference type="AlphaFoldDB" id="A0A0D3GLB5"/>
<dbReference type="Pfam" id="PF00931">
    <property type="entry name" value="NB-ARC"/>
    <property type="match status" value="1"/>
</dbReference>
<organism evidence="3">
    <name type="scientific">Oryza barthii</name>
    <dbReference type="NCBI Taxonomy" id="65489"/>
    <lineage>
        <taxon>Eukaryota</taxon>
        <taxon>Viridiplantae</taxon>
        <taxon>Streptophyta</taxon>
        <taxon>Embryophyta</taxon>
        <taxon>Tracheophyta</taxon>
        <taxon>Spermatophyta</taxon>
        <taxon>Magnoliopsida</taxon>
        <taxon>Liliopsida</taxon>
        <taxon>Poales</taxon>
        <taxon>Poaceae</taxon>
        <taxon>BOP clade</taxon>
        <taxon>Oryzoideae</taxon>
        <taxon>Oryzeae</taxon>
        <taxon>Oryzinae</taxon>
        <taxon>Oryza</taxon>
    </lineage>
</organism>
<dbReference type="InterPro" id="IPR027417">
    <property type="entry name" value="P-loop_NTPase"/>
</dbReference>
<feature type="region of interest" description="Disordered" evidence="1">
    <location>
        <begin position="467"/>
        <end position="489"/>
    </location>
</feature>
<dbReference type="HOGENOM" id="CLU_027464_0_0_1"/>
<evidence type="ECO:0000313" key="4">
    <source>
        <dbReference type="Proteomes" id="UP000026960"/>
    </source>
</evidence>
<dbReference type="PANTHER" id="PTHR36766:SF64">
    <property type="entry name" value="OS12G0206100 PROTEIN"/>
    <property type="match status" value="1"/>
</dbReference>
<evidence type="ECO:0000313" key="3">
    <source>
        <dbReference type="EnsemblPlants" id="OBART07G00380.1"/>
    </source>
</evidence>
<dbReference type="PANTHER" id="PTHR36766">
    <property type="entry name" value="PLANT BROAD-SPECTRUM MILDEW RESISTANCE PROTEIN RPW8"/>
    <property type="match status" value="1"/>
</dbReference>
<dbReference type="Gramene" id="OBART07G00380.1">
    <property type="protein sequence ID" value="OBART07G00380.1"/>
    <property type="gene ID" value="OBART07G00380"/>
</dbReference>
<dbReference type="STRING" id="65489.A0A0D3GLB5"/>
<sequence>MASEQGQGEQTSSMAGAGAGDGMEQKLEKLMSAFHDHQEGNKAVRHEKELEELFSFLREHEAAFSQLPGNKKDDLDALLRNIEGVLELCKKPSSTTPEEEKKKKKKKKMGDCIPFKSSSRPPDHKDADADADAEPTPSVVAPLLKQARDILRDSSSSAPAGAGAGPNKKEVLYEWTTSYVDEERLYGWDDEAKEVADALAGPEEDDDDKEKLFRAAGIFGIHGSGKTALAQKVFVHDRIKDTFPLRLWVCVGPTPPDDDKQQQYEVKFSLLYRMLDNLGLDTYKVEGVVNASEAVKKHGGDGDSDAAKESKIGVLLFILHVALAKTSYLIVLDDIRAYDPWYTNLALPPPPHGEWSDRLGYGLPKLKKSAVLVTCRKEEHARAMVRTGRVFHPPLLAVADAWKLFEREYLEAKKKQVGYNVKDDMLYNDLKVVQEEMVGKCLGLPVAILEAAKGFAQYCTYVDDDDAKTTQPTTAKGADAGDPADHAAA</sequence>
<dbReference type="Gene3D" id="3.40.50.300">
    <property type="entry name" value="P-loop containing nucleotide triphosphate hydrolases"/>
    <property type="match status" value="1"/>
</dbReference>
<protein>
    <recommendedName>
        <fullName evidence="2">NB-ARC domain-containing protein</fullName>
    </recommendedName>
</protein>
<feature type="compositionally biased region" description="Polar residues" evidence="1">
    <location>
        <begin position="1"/>
        <end position="14"/>
    </location>
</feature>
<dbReference type="EnsemblPlants" id="OBART07G00380.1">
    <property type="protein sequence ID" value="OBART07G00380.1"/>
    <property type="gene ID" value="OBART07G00380"/>
</dbReference>
<dbReference type="eggNOG" id="ENOG502RPBY">
    <property type="taxonomic scope" value="Eukaryota"/>
</dbReference>
<dbReference type="GO" id="GO:0043531">
    <property type="term" value="F:ADP binding"/>
    <property type="evidence" value="ECO:0007669"/>
    <property type="project" value="InterPro"/>
</dbReference>
<feature type="region of interest" description="Disordered" evidence="1">
    <location>
        <begin position="1"/>
        <end position="28"/>
    </location>
</feature>
<keyword evidence="4" id="KW-1185">Reference proteome</keyword>
<name>A0A0D3GLB5_9ORYZ</name>
<evidence type="ECO:0000256" key="1">
    <source>
        <dbReference type="SAM" id="MobiDB-lite"/>
    </source>
</evidence>
<dbReference type="PaxDb" id="65489-OBART07G00380.1"/>
<evidence type="ECO:0000259" key="2">
    <source>
        <dbReference type="Pfam" id="PF00931"/>
    </source>
</evidence>
<feature type="region of interest" description="Disordered" evidence="1">
    <location>
        <begin position="86"/>
        <end position="137"/>
    </location>
</feature>
<dbReference type="Proteomes" id="UP000026960">
    <property type="component" value="Chromosome 7"/>
</dbReference>
<accession>A0A0D3GLB5</accession>
<dbReference type="InterPro" id="IPR002182">
    <property type="entry name" value="NB-ARC"/>
</dbReference>
<reference evidence="3" key="2">
    <citation type="submission" date="2015-03" db="UniProtKB">
        <authorList>
            <consortium name="EnsemblPlants"/>
        </authorList>
    </citation>
    <scope>IDENTIFICATION</scope>
</reference>
<proteinExistence type="predicted"/>
<reference evidence="3" key="1">
    <citation type="journal article" date="2009" name="Rice">
        <title>De Novo Next Generation Sequencing of Plant Genomes.</title>
        <authorList>
            <person name="Rounsley S."/>
            <person name="Marri P.R."/>
            <person name="Yu Y."/>
            <person name="He R."/>
            <person name="Sisneros N."/>
            <person name="Goicoechea J.L."/>
            <person name="Lee S.J."/>
            <person name="Angelova A."/>
            <person name="Kudrna D."/>
            <person name="Luo M."/>
            <person name="Affourtit J."/>
            <person name="Desany B."/>
            <person name="Knight J."/>
            <person name="Niazi F."/>
            <person name="Egholm M."/>
            <person name="Wing R.A."/>
        </authorList>
    </citation>
    <scope>NUCLEOTIDE SEQUENCE [LARGE SCALE GENOMIC DNA]</scope>
    <source>
        <strain evidence="3">cv. IRGC 105608</strain>
    </source>
</reference>
<dbReference type="SUPFAM" id="SSF52540">
    <property type="entry name" value="P-loop containing nucleoside triphosphate hydrolases"/>
    <property type="match status" value="1"/>
</dbReference>